<dbReference type="InterPro" id="IPR015421">
    <property type="entry name" value="PyrdxlP-dep_Trfase_major"/>
</dbReference>
<dbReference type="SUPFAM" id="SSF53383">
    <property type="entry name" value="PLP-dependent transferases"/>
    <property type="match status" value="1"/>
</dbReference>
<dbReference type="RefSeq" id="WP_073009075.1">
    <property type="nucleotide sequence ID" value="NZ_FQZO01000005.1"/>
</dbReference>
<evidence type="ECO:0000256" key="2">
    <source>
        <dbReference type="ARBA" id="ARBA00010671"/>
    </source>
</evidence>
<proteinExistence type="inferred from homology"/>
<keyword evidence="9" id="KW-1185">Reference proteome</keyword>
<dbReference type="SUPFAM" id="SSF55904">
    <property type="entry name" value="Ornithine decarboxylase C-terminal domain"/>
    <property type="match status" value="1"/>
</dbReference>
<feature type="domain" description="Orn/Lys/Arg decarboxylase C-terminal" evidence="7">
    <location>
        <begin position="403"/>
        <end position="452"/>
    </location>
</feature>
<dbReference type="InterPro" id="IPR000310">
    <property type="entry name" value="Orn/Lys/Arg_deCO2ase_major_dom"/>
</dbReference>
<dbReference type="InterPro" id="IPR008286">
    <property type="entry name" value="Prn/Lys/Arg_de-COase_C"/>
</dbReference>
<evidence type="ECO:0000256" key="1">
    <source>
        <dbReference type="ARBA" id="ARBA00001933"/>
    </source>
</evidence>
<dbReference type="InterPro" id="IPR015424">
    <property type="entry name" value="PyrdxlP-dep_Trfase"/>
</dbReference>
<dbReference type="Pfam" id="PF03711">
    <property type="entry name" value="OKR_DC_1_C"/>
    <property type="match status" value="1"/>
</dbReference>
<keyword evidence="4" id="KW-0663">Pyridoxal phosphate</keyword>
<evidence type="ECO:0000256" key="3">
    <source>
        <dbReference type="ARBA" id="ARBA00022793"/>
    </source>
</evidence>
<dbReference type="InterPro" id="IPR036633">
    <property type="entry name" value="Prn/Lys/Arg_de-COase_C_sf"/>
</dbReference>
<reference evidence="8 9" key="1">
    <citation type="submission" date="2016-11" db="EMBL/GenBank/DDBJ databases">
        <authorList>
            <person name="Jaros S."/>
            <person name="Januszkiewicz K."/>
            <person name="Wedrychowicz H."/>
        </authorList>
    </citation>
    <scope>NUCLEOTIDE SEQUENCE [LARGE SCALE GENOMIC DNA]</scope>
    <source>
        <strain evidence="8 9">DSM 21864</strain>
    </source>
</reference>
<dbReference type="EMBL" id="FQZO01000005">
    <property type="protein sequence ID" value="SHJ51784.1"/>
    <property type="molecule type" value="Genomic_DNA"/>
</dbReference>
<dbReference type="Gene3D" id="3.40.640.10">
    <property type="entry name" value="Type I PLP-dependent aspartate aminotransferase-like (Major domain)"/>
    <property type="match status" value="1"/>
</dbReference>
<organism evidence="8 9">
    <name type="scientific">Clostridium amylolyticum</name>
    <dbReference type="NCBI Taxonomy" id="1121298"/>
    <lineage>
        <taxon>Bacteria</taxon>
        <taxon>Bacillati</taxon>
        <taxon>Bacillota</taxon>
        <taxon>Clostridia</taxon>
        <taxon>Eubacteriales</taxon>
        <taxon>Clostridiaceae</taxon>
        <taxon>Clostridium</taxon>
    </lineage>
</organism>
<name>A0A1M6JYN7_9CLOT</name>
<dbReference type="Proteomes" id="UP000184080">
    <property type="component" value="Unassembled WGS sequence"/>
</dbReference>
<comment type="similarity">
    <text evidence="2">Belongs to the Orn/Lys/Arg decarboxylase class-I family.</text>
</comment>
<evidence type="ECO:0000313" key="8">
    <source>
        <dbReference type="EMBL" id="SHJ51784.1"/>
    </source>
</evidence>
<dbReference type="AlphaFoldDB" id="A0A1M6JYN7"/>
<keyword evidence="5" id="KW-0456">Lyase</keyword>
<dbReference type="CDD" id="cd00615">
    <property type="entry name" value="Orn_deC_like"/>
    <property type="match status" value="1"/>
</dbReference>
<evidence type="ECO:0000313" key="9">
    <source>
        <dbReference type="Proteomes" id="UP000184080"/>
    </source>
</evidence>
<feature type="domain" description="Orn/Lys/Arg decarboxylases family 1 pyridoxal-P attachment site" evidence="6">
    <location>
        <begin position="5"/>
        <end position="306"/>
    </location>
</feature>
<gene>
    <name evidence="8" type="ORF">SAMN05444401_3283</name>
</gene>
<evidence type="ECO:0000256" key="5">
    <source>
        <dbReference type="ARBA" id="ARBA00023239"/>
    </source>
</evidence>
<dbReference type="Gene3D" id="3.90.105.10">
    <property type="entry name" value="Molybdopterin biosynthesis moea protein, domain 2"/>
    <property type="match status" value="1"/>
</dbReference>
<comment type="cofactor">
    <cofactor evidence="1">
        <name>pyridoxal 5'-phosphate</name>
        <dbReference type="ChEBI" id="CHEBI:597326"/>
    </cofactor>
</comment>
<dbReference type="InterPro" id="IPR052357">
    <property type="entry name" value="Orn_Lys_Arg_decarboxylase-I"/>
</dbReference>
<evidence type="ECO:0000259" key="6">
    <source>
        <dbReference type="Pfam" id="PF01276"/>
    </source>
</evidence>
<protein>
    <submittedName>
        <fullName evidence="8">Arginine/lysine/ornithine decarboxylase</fullName>
    </submittedName>
</protein>
<dbReference type="PANTHER" id="PTHR43277:SF4">
    <property type="entry name" value="ARGININE DECARBOXYLASE"/>
    <property type="match status" value="1"/>
</dbReference>
<dbReference type="OrthoDB" id="9815233at2"/>
<evidence type="ECO:0000259" key="7">
    <source>
        <dbReference type="Pfam" id="PF03711"/>
    </source>
</evidence>
<accession>A0A1M6JYN7</accession>
<evidence type="ECO:0000256" key="4">
    <source>
        <dbReference type="ARBA" id="ARBA00022898"/>
    </source>
</evidence>
<sequence length="472" mass="54084">MSKLPIVQALSDYINKNNAPFSMPGGKQGRGFNDNFKEILLKGDITEVEGLDNLHKPEGIIKEAQELLRDYYGSIKSYFLVNGSTSGNITMIFSALKEGDKVLVERGCHKSIFNGILLRKLIPVYISNDYSKENNIPLGIDYDNLIKLLETHKDIKGVILTYPNYYGVCSDLKGIIKECKKRDIKVLIDAAHAAHFGVNKALPENPVKLGADMVVISAHKTLPSLTQGAYLHVNSKELISKVERYLYMFLSTSPSYLIMASLDYARHFLQVKGKDAYEELLTLLDYYKKLIDDLPMFKCVDKEQLFKGDVKRIYDFDDTRLLIQLRESDTSGYRLLDYLYKKGVQCEMADYKNIVLITNPFNREEDFERLYMALKQCRREEIYDKELINPEYSIPLLKLPPYEVLEKEQEWCSIDKAINRICAENIIPYPPGIPLVMMGEVIDENIIDIINFYINSNVTILGVTEKNIMVLK</sequence>
<dbReference type="STRING" id="1121298.SAMN05444401_3283"/>
<keyword evidence="3" id="KW-0210">Decarboxylase</keyword>
<dbReference type="GO" id="GO:0016831">
    <property type="term" value="F:carboxy-lyase activity"/>
    <property type="evidence" value="ECO:0007669"/>
    <property type="project" value="UniProtKB-KW"/>
</dbReference>
<dbReference type="PANTHER" id="PTHR43277">
    <property type="entry name" value="ARGININE DECARBOXYLASE"/>
    <property type="match status" value="1"/>
</dbReference>
<dbReference type="Pfam" id="PF01276">
    <property type="entry name" value="OKR_DC_1"/>
    <property type="match status" value="1"/>
</dbReference>